<dbReference type="EMBL" id="BSDO01000005">
    <property type="protein sequence ID" value="GLI23690.1"/>
    <property type="molecule type" value="Genomic_DNA"/>
</dbReference>
<name>A0A9W6CQ48_XANFL</name>
<dbReference type="SUPFAM" id="SSF46689">
    <property type="entry name" value="Homeodomain-like"/>
    <property type="match status" value="1"/>
</dbReference>
<dbReference type="Proteomes" id="UP001245370">
    <property type="component" value="Unassembled WGS sequence"/>
</dbReference>
<proteinExistence type="predicted"/>
<dbReference type="AlphaFoldDB" id="A0A9W6CQ48"/>
<dbReference type="Proteomes" id="UP001144397">
    <property type="component" value="Unassembled WGS sequence"/>
</dbReference>
<dbReference type="EMBL" id="JAVDPY010000006">
    <property type="protein sequence ID" value="MDR6335087.1"/>
    <property type="molecule type" value="Genomic_DNA"/>
</dbReference>
<evidence type="ECO:0000256" key="2">
    <source>
        <dbReference type="PROSITE-ProRule" id="PRU00335"/>
    </source>
</evidence>
<organism evidence="4 6">
    <name type="scientific">Xanthobacter flavus</name>
    <dbReference type="NCBI Taxonomy" id="281"/>
    <lineage>
        <taxon>Bacteria</taxon>
        <taxon>Pseudomonadati</taxon>
        <taxon>Pseudomonadota</taxon>
        <taxon>Alphaproteobacteria</taxon>
        <taxon>Hyphomicrobiales</taxon>
        <taxon>Xanthobacteraceae</taxon>
        <taxon>Xanthobacter</taxon>
    </lineage>
</organism>
<dbReference type="GO" id="GO:0003700">
    <property type="term" value="F:DNA-binding transcription factor activity"/>
    <property type="evidence" value="ECO:0007669"/>
    <property type="project" value="TreeGrafter"/>
</dbReference>
<evidence type="ECO:0000256" key="1">
    <source>
        <dbReference type="ARBA" id="ARBA00023125"/>
    </source>
</evidence>
<evidence type="ECO:0000259" key="3">
    <source>
        <dbReference type="PROSITE" id="PS50977"/>
    </source>
</evidence>
<evidence type="ECO:0000313" key="6">
    <source>
        <dbReference type="Proteomes" id="UP001144397"/>
    </source>
</evidence>
<evidence type="ECO:0000313" key="4">
    <source>
        <dbReference type="EMBL" id="GLI23690.1"/>
    </source>
</evidence>
<protein>
    <submittedName>
        <fullName evidence="5">AcrR family transcriptional regulator</fullName>
    </submittedName>
    <submittedName>
        <fullName evidence="4">TetR family transcriptional regulator</fullName>
    </submittedName>
</protein>
<dbReference type="Gene3D" id="1.10.357.10">
    <property type="entry name" value="Tetracycline Repressor, domain 2"/>
    <property type="match status" value="1"/>
</dbReference>
<accession>A0A9W6CQ48</accession>
<reference evidence="4" key="1">
    <citation type="submission" date="2022-12" db="EMBL/GenBank/DDBJ databases">
        <title>Reference genome sequencing for broad-spectrum identification of bacterial and archaeal isolates by mass spectrometry.</title>
        <authorList>
            <person name="Sekiguchi Y."/>
            <person name="Tourlousse D.M."/>
        </authorList>
    </citation>
    <scope>NUCLEOTIDE SEQUENCE</scope>
    <source>
        <strain evidence="4">301</strain>
    </source>
</reference>
<dbReference type="PROSITE" id="PS50977">
    <property type="entry name" value="HTH_TETR_2"/>
    <property type="match status" value="1"/>
</dbReference>
<dbReference type="Pfam" id="PF00440">
    <property type="entry name" value="TetR_N"/>
    <property type="match status" value="1"/>
</dbReference>
<keyword evidence="7" id="KW-1185">Reference proteome</keyword>
<dbReference type="PANTHER" id="PTHR30055">
    <property type="entry name" value="HTH-TYPE TRANSCRIPTIONAL REGULATOR RUTR"/>
    <property type="match status" value="1"/>
</dbReference>
<feature type="domain" description="HTH tetR-type" evidence="3">
    <location>
        <begin position="20"/>
        <end position="79"/>
    </location>
</feature>
<gene>
    <name evidence="5" type="ORF">GGQ86_003577</name>
    <name evidence="4" type="ORF">XFLAVUS301_33640</name>
</gene>
<dbReference type="InterPro" id="IPR050109">
    <property type="entry name" value="HTH-type_TetR-like_transc_reg"/>
</dbReference>
<dbReference type="GO" id="GO:0000976">
    <property type="term" value="F:transcription cis-regulatory region binding"/>
    <property type="evidence" value="ECO:0007669"/>
    <property type="project" value="TreeGrafter"/>
</dbReference>
<evidence type="ECO:0000313" key="5">
    <source>
        <dbReference type="EMBL" id="MDR6335087.1"/>
    </source>
</evidence>
<sequence length="231" mass="26324">MPALPASKAPSPQRRRLSPADRERDIVAGAVAFFAEFGFDGATRDLAQRLGITQPLLYRYFPGKDALLDRVYQEVYQSRWQSEWETAIADRSIPIEERLKRFYRAYAAVIQTYEWVRLFMFAGLKGLDFNSRYLAFLRARLFERMVIEIRAANGLDETAPVSEEEIELIWSLHAGIFYIGVRKFIYGMPIPADPEADIDVKVNAFLNGAPAAFASVIDRAKPARRKVAARK</sequence>
<feature type="DNA-binding region" description="H-T-H motif" evidence="2">
    <location>
        <begin position="42"/>
        <end position="61"/>
    </location>
</feature>
<dbReference type="InterPro" id="IPR009057">
    <property type="entry name" value="Homeodomain-like_sf"/>
</dbReference>
<comment type="caution">
    <text evidence="4">The sequence shown here is derived from an EMBL/GenBank/DDBJ whole genome shotgun (WGS) entry which is preliminary data.</text>
</comment>
<dbReference type="GeneID" id="95764145"/>
<reference evidence="5 7" key="2">
    <citation type="submission" date="2023-07" db="EMBL/GenBank/DDBJ databases">
        <title>Genomic Encyclopedia of Type Strains, Phase IV (KMG-IV): sequencing the most valuable type-strain genomes for metagenomic binning, comparative biology and taxonomic classification.</title>
        <authorList>
            <person name="Goeker M."/>
        </authorList>
    </citation>
    <scope>NUCLEOTIDE SEQUENCE [LARGE SCALE GENOMIC DNA]</scope>
    <source>
        <strain evidence="5 7">DSM 338</strain>
    </source>
</reference>
<dbReference type="PRINTS" id="PR00455">
    <property type="entry name" value="HTHTETR"/>
</dbReference>
<dbReference type="RefSeq" id="WP_281808542.1">
    <property type="nucleotide sequence ID" value="NZ_BSDO01000005.1"/>
</dbReference>
<evidence type="ECO:0000313" key="7">
    <source>
        <dbReference type="Proteomes" id="UP001245370"/>
    </source>
</evidence>
<dbReference type="PANTHER" id="PTHR30055:SF181">
    <property type="entry name" value="BLR6905 PROTEIN"/>
    <property type="match status" value="1"/>
</dbReference>
<dbReference type="InterPro" id="IPR001647">
    <property type="entry name" value="HTH_TetR"/>
</dbReference>
<keyword evidence="1 2" id="KW-0238">DNA-binding</keyword>